<reference evidence="5 6" key="1">
    <citation type="submission" date="2016-10" db="EMBL/GenBank/DDBJ databases">
        <authorList>
            <person name="de Groot N.N."/>
        </authorList>
    </citation>
    <scope>NUCLEOTIDE SEQUENCE [LARGE SCALE GENOMIC DNA]</scope>
    <source>
        <strain evidence="5 6">S5-249</strain>
    </source>
</reference>
<keyword evidence="6" id="KW-1185">Reference proteome</keyword>
<dbReference type="InterPro" id="IPR032519">
    <property type="entry name" value="YbgF_tri"/>
</dbReference>
<feature type="coiled-coil region" evidence="1">
    <location>
        <begin position="77"/>
        <end position="125"/>
    </location>
</feature>
<feature type="region of interest" description="Disordered" evidence="2">
    <location>
        <begin position="129"/>
        <end position="177"/>
    </location>
</feature>
<keyword evidence="1" id="KW-0175">Coiled coil</keyword>
<feature type="signal peptide" evidence="3">
    <location>
        <begin position="1"/>
        <end position="18"/>
    </location>
</feature>
<dbReference type="Gene3D" id="1.20.5.110">
    <property type="match status" value="1"/>
</dbReference>
<evidence type="ECO:0000256" key="1">
    <source>
        <dbReference type="SAM" id="Coils"/>
    </source>
</evidence>
<dbReference type="Pfam" id="PF16331">
    <property type="entry name" value="TolA_bind_tri"/>
    <property type="match status" value="1"/>
</dbReference>
<evidence type="ECO:0000313" key="5">
    <source>
        <dbReference type="EMBL" id="SFR97923.1"/>
    </source>
</evidence>
<dbReference type="STRING" id="1166337.SAMN05192580_2225"/>
<gene>
    <name evidence="5" type="ORF">SAMN05192580_2225</name>
</gene>
<sequence>MKRIVAALMLSAMAPAYAQSGAQPGVTQRVDRLEREMRAVQRKVFPGSSKAPGYLEPEISAPAAPAPTGGIPASAPITDLTARVNSLEQEMSRMTGQLEQNSFKLRQLEEQVQRLRADSDARLDASMAAPTTGAIGPAATPSRPAAEPSRPASGRPGTTAPVEAEPEQAAAPAGSGDAGEDAYLAGYRLWSNKKYPEAETALKAFVAKYPNHKRASFAQNLLGRTYLDSGRPAAAAVAFHKNFTGNPRGERAPDSLYFLGQSLMKLDKPNAAKACEAYDALLREYGTTISADLKAKVAKGQTDAKCKVGA</sequence>
<dbReference type="Proteomes" id="UP000198824">
    <property type="component" value="Unassembled WGS sequence"/>
</dbReference>
<accession>A0A1I6L332</accession>
<dbReference type="AlphaFoldDB" id="A0A1I6L332"/>
<dbReference type="InterPro" id="IPR011990">
    <property type="entry name" value="TPR-like_helical_dom_sf"/>
</dbReference>
<feature type="domain" description="YbgF trimerisation" evidence="4">
    <location>
        <begin position="77"/>
        <end position="131"/>
    </location>
</feature>
<evidence type="ECO:0000256" key="3">
    <source>
        <dbReference type="SAM" id="SignalP"/>
    </source>
</evidence>
<dbReference type="OrthoDB" id="7390214at2"/>
<keyword evidence="3" id="KW-0732">Signal</keyword>
<name>A0A1I6L332_9SPHN</name>
<evidence type="ECO:0000256" key="2">
    <source>
        <dbReference type="SAM" id="MobiDB-lite"/>
    </source>
</evidence>
<evidence type="ECO:0000259" key="4">
    <source>
        <dbReference type="Pfam" id="PF16331"/>
    </source>
</evidence>
<dbReference type="SUPFAM" id="SSF48452">
    <property type="entry name" value="TPR-like"/>
    <property type="match status" value="1"/>
</dbReference>
<dbReference type="EMBL" id="FOZG01000002">
    <property type="protein sequence ID" value="SFR97923.1"/>
    <property type="molecule type" value="Genomic_DNA"/>
</dbReference>
<dbReference type="Gene3D" id="1.25.40.10">
    <property type="entry name" value="Tetratricopeptide repeat domain"/>
    <property type="match status" value="1"/>
</dbReference>
<feature type="compositionally biased region" description="Low complexity" evidence="2">
    <location>
        <begin position="129"/>
        <end position="173"/>
    </location>
</feature>
<proteinExistence type="predicted"/>
<dbReference type="RefSeq" id="WP_093314554.1">
    <property type="nucleotide sequence ID" value="NZ_FOZG01000002.1"/>
</dbReference>
<feature type="chain" id="PRO_5011779827" evidence="3">
    <location>
        <begin position="19"/>
        <end position="310"/>
    </location>
</feature>
<protein>
    <submittedName>
        <fullName evidence="5">TolA-binding protein</fullName>
    </submittedName>
</protein>
<evidence type="ECO:0000313" key="6">
    <source>
        <dbReference type="Proteomes" id="UP000198824"/>
    </source>
</evidence>
<dbReference type="GO" id="GO:0070206">
    <property type="term" value="P:protein trimerization"/>
    <property type="evidence" value="ECO:0007669"/>
    <property type="project" value="InterPro"/>
</dbReference>
<organism evidence="5 6">
    <name type="scientific">Sphingomonas jatrophae</name>
    <dbReference type="NCBI Taxonomy" id="1166337"/>
    <lineage>
        <taxon>Bacteria</taxon>
        <taxon>Pseudomonadati</taxon>
        <taxon>Pseudomonadota</taxon>
        <taxon>Alphaproteobacteria</taxon>
        <taxon>Sphingomonadales</taxon>
        <taxon>Sphingomonadaceae</taxon>
        <taxon>Sphingomonas</taxon>
    </lineage>
</organism>